<dbReference type="GO" id="GO:0016773">
    <property type="term" value="F:phosphotransferase activity, alcohol group as acceptor"/>
    <property type="evidence" value="ECO:0007669"/>
    <property type="project" value="InterPro"/>
</dbReference>
<dbReference type="GO" id="GO:0005524">
    <property type="term" value="F:ATP binding"/>
    <property type="evidence" value="ECO:0007669"/>
    <property type="project" value="UniProtKB-KW"/>
</dbReference>
<reference evidence="9 10" key="1">
    <citation type="journal article" date="2015" name="Nature">
        <title>rRNA introns, odd ribosomes, and small enigmatic genomes across a large radiation of phyla.</title>
        <authorList>
            <person name="Brown C.T."/>
            <person name="Hug L.A."/>
            <person name="Thomas B.C."/>
            <person name="Sharon I."/>
            <person name="Castelle C.J."/>
            <person name="Singh A."/>
            <person name="Wilkins M.J."/>
            <person name="Williams K.H."/>
            <person name="Banfield J.F."/>
        </authorList>
    </citation>
    <scope>NUCLEOTIDE SEQUENCE [LARGE SCALE GENOMIC DNA]</scope>
</reference>
<keyword evidence="3" id="KW-0548">Nucleotidyltransferase</keyword>
<keyword evidence="5" id="KW-0067">ATP-binding</keyword>
<dbReference type="InterPro" id="IPR004821">
    <property type="entry name" value="Cyt_trans-like"/>
</dbReference>
<gene>
    <name evidence="9" type="ORF">US11_C0004G0009</name>
</gene>
<keyword evidence="6" id="KW-0119">Carbohydrate metabolism</keyword>
<dbReference type="EC" id="2.7.7.70" evidence="1"/>
<proteinExistence type="predicted"/>
<evidence type="ECO:0000259" key="8">
    <source>
        <dbReference type="Pfam" id="PF01467"/>
    </source>
</evidence>
<dbReference type="InterPro" id="IPR050385">
    <property type="entry name" value="Archaeal_FAD_synthase"/>
</dbReference>
<dbReference type="NCBIfam" id="TIGR02199">
    <property type="entry name" value="rfaE_dom_II"/>
    <property type="match status" value="1"/>
</dbReference>
<evidence type="ECO:0000256" key="3">
    <source>
        <dbReference type="ARBA" id="ARBA00022695"/>
    </source>
</evidence>
<evidence type="ECO:0000256" key="4">
    <source>
        <dbReference type="ARBA" id="ARBA00022741"/>
    </source>
</evidence>
<comment type="catalytic activity">
    <reaction evidence="7">
        <text>D-glycero-beta-D-manno-heptose 1-phosphate + ATP + H(+) = ADP-D-glycero-beta-D-manno-heptose + diphosphate</text>
        <dbReference type="Rhea" id="RHEA:27465"/>
        <dbReference type="ChEBI" id="CHEBI:15378"/>
        <dbReference type="ChEBI" id="CHEBI:30616"/>
        <dbReference type="ChEBI" id="CHEBI:33019"/>
        <dbReference type="ChEBI" id="CHEBI:59967"/>
        <dbReference type="ChEBI" id="CHEBI:61593"/>
        <dbReference type="EC" id="2.7.7.70"/>
    </reaction>
</comment>
<feature type="domain" description="Cytidyltransferase-like" evidence="8">
    <location>
        <begin position="40"/>
        <end position="134"/>
    </location>
</feature>
<dbReference type="PANTHER" id="PTHR43793:SF2">
    <property type="entry name" value="BIFUNCTIONAL PROTEIN HLDE"/>
    <property type="match status" value="1"/>
</dbReference>
<dbReference type="Proteomes" id="UP000034344">
    <property type="component" value="Unassembled WGS sequence"/>
</dbReference>
<dbReference type="GO" id="GO:0005975">
    <property type="term" value="P:carbohydrate metabolic process"/>
    <property type="evidence" value="ECO:0007669"/>
    <property type="project" value="InterPro"/>
</dbReference>
<evidence type="ECO:0000256" key="7">
    <source>
        <dbReference type="ARBA" id="ARBA00047428"/>
    </source>
</evidence>
<dbReference type="InterPro" id="IPR014729">
    <property type="entry name" value="Rossmann-like_a/b/a_fold"/>
</dbReference>
<dbReference type="Gene3D" id="3.40.50.620">
    <property type="entry name" value="HUPs"/>
    <property type="match status" value="1"/>
</dbReference>
<accession>A0A0G0GPM5</accession>
<protein>
    <recommendedName>
        <fullName evidence="1">D-glycero-beta-D-manno-heptose 1-phosphate adenylyltransferase</fullName>
        <ecNumber evidence="1">2.7.7.70</ecNumber>
    </recommendedName>
</protein>
<evidence type="ECO:0000313" key="9">
    <source>
        <dbReference type="EMBL" id="KKQ01739.1"/>
    </source>
</evidence>
<dbReference type="PANTHER" id="PTHR43793">
    <property type="entry name" value="FAD SYNTHASE"/>
    <property type="match status" value="1"/>
</dbReference>
<sequence length="170" mass="18949">MRSGSNLLNFDLINKKFVSNRAQLIKIVEQHKKKGEKVVLTNGAFDILHPGHVGYLSQAKKMGEILIIGLNTDESIKAYKDPKRPINEFKNRAAMLCALESVDYVTPLAEERPAELIRAVKPNIYIKGGDYKKEKLRSTPIVESLGGKVIIIPFVGNYSTTSLIDKIKAL</sequence>
<evidence type="ECO:0000256" key="2">
    <source>
        <dbReference type="ARBA" id="ARBA00022679"/>
    </source>
</evidence>
<organism evidence="9 10">
    <name type="scientific">Candidatus Roizmanbacteria bacterium GW2011_GWA2_36_23</name>
    <dbReference type="NCBI Taxonomy" id="1618480"/>
    <lineage>
        <taxon>Bacteria</taxon>
        <taxon>Candidatus Roizmaniibacteriota</taxon>
    </lineage>
</organism>
<dbReference type="Pfam" id="PF01467">
    <property type="entry name" value="CTP_transf_like"/>
    <property type="match status" value="1"/>
</dbReference>
<evidence type="ECO:0000256" key="1">
    <source>
        <dbReference type="ARBA" id="ARBA00012519"/>
    </source>
</evidence>
<dbReference type="NCBIfam" id="TIGR00125">
    <property type="entry name" value="cyt_tran_rel"/>
    <property type="match status" value="1"/>
</dbReference>
<dbReference type="InterPro" id="IPR011914">
    <property type="entry name" value="RfaE_dom_II"/>
</dbReference>
<keyword evidence="2" id="KW-0808">Transferase</keyword>
<comment type="caution">
    <text evidence="9">The sequence shown here is derived from an EMBL/GenBank/DDBJ whole genome shotgun (WGS) entry which is preliminary data.</text>
</comment>
<dbReference type="EMBL" id="LBRS01000004">
    <property type="protein sequence ID" value="KKQ01739.1"/>
    <property type="molecule type" value="Genomic_DNA"/>
</dbReference>
<dbReference type="GO" id="GO:0016779">
    <property type="term" value="F:nucleotidyltransferase activity"/>
    <property type="evidence" value="ECO:0007669"/>
    <property type="project" value="UniProtKB-KW"/>
</dbReference>
<evidence type="ECO:0000256" key="6">
    <source>
        <dbReference type="ARBA" id="ARBA00023277"/>
    </source>
</evidence>
<dbReference type="AlphaFoldDB" id="A0A0G0GPM5"/>
<dbReference type="SUPFAM" id="SSF52374">
    <property type="entry name" value="Nucleotidylyl transferase"/>
    <property type="match status" value="1"/>
</dbReference>
<name>A0A0G0GPM5_9BACT</name>
<evidence type="ECO:0000256" key="5">
    <source>
        <dbReference type="ARBA" id="ARBA00022840"/>
    </source>
</evidence>
<keyword evidence="4" id="KW-0547">Nucleotide-binding</keyword>
<dbReference type="STRING" id="1618480.US11_C0004G0009"/>
<evidence type="ECO:0000313" key="10">
    <source>
        <dbReference type="Proteomes" id="UP000034344"/>
    </source>
</evidence>